<evidence type="ECO:0000256" key="1">
    <source>
        <dbReference type="SAM" id="MobiDB-lite"/>
    </source>
</evidence>
<feature type="region of interest" description="Disordered" evidence="1">
    <location>
        <begin position="452"/>
        <end position="475"/>
    </location>
</feature>
<evidence type="ECO:0000313" key="3">
    <source>
        <dbReference type="EMBL" id="MBK1877305.1"/>
    </source>
</evidence>
<dbReference type="RefSeq" id="WP_200355520.1">
    <property type="nucleotide sequence ID" value="NZ_JAENIL010000017.1"/>
</dbReference>
<gene>
    <name evidence="3" type="ORF">JIN87_10520</name>
</gene>
<organism evidence="3 4">
    <name type="scientific">Pelagicoccus mobilis</name>
    <dbReference type="NCBI Taxonomy" id="415221"/>
    <lineage>
        <taxon>Bacteria</taxon>
        <taxon>Pseudomonadati</taxon>
        <taxon>Verrucomicrobiota</taxon>
        <taxon>Opitutia</taxon>
        <taxon>Puniceicoccales</taxon>
        <taxon>Pelagicoccaceae</taxon>
        <taxon>Pelagicoccus</taxon>
    </lineage>
</organism>
<dbReference type="Proteomes" id="UP000617628">
    <property type="component" value="Unassembled WGS sequence"/>
</dbReference>
<feature type="compositionally biased region" description="Polar residues" evidence="1">
    <location>
        <begin position="455"/>
        <end position="475"/>
    </location>
</feature>
<proteinExistence type="predicted"/>
<dbReference type="EMBL" id="JAENIL010000017">
    <property type="protein sequence ID" value="MBK1877305.1"/>
    <property type="molecule type" value="Genomic_DNA"/>
</dbReference>
<evidence type="ECO:0000256" key="2">
    <source>
        <dbReference type="SAM" id="Phobius"/>
    </source>
</evidence>
<sequence length="475" mass="53469">MNTRRHQTPRKSVPFGVPTPLRSTDCLRALIVFLLCFPVILRAQQTLEDLVAADRLRLTTSLTPSDEIYATQKVVLTIEIATDQWFAGGTEVGSLEVPNAVVLQRQTFAINSTRRSGGKTWAIQQWEIEIYPQREELYQIPSIEVGLTVSGDDGKPIRGSLITNTASFVATSPPGAPEDSTWIASKELTLRETWSDSMEELKVGEARERTITIEADGLPAMMLPRLSHPQTAGLSIYPKPGKIHDETSRGAARATRIENASYFFETPNIYTLPKIQIHWWNLEKETWEVASLPELTFEVSPNPDLPQQLPSETETKTLPLKRLLLTTLAIGLSTGILLLLLRFLKKPTRIINSLTRSVPINSEKHYWKQLTIALKKQDPAQIVPALYDWTTSIQPSRSTRTIRDISYTHGNSHLNSLTTDLLRASYSKEQPHFLASKKLHQELKKARHSIKAIHRSSSSRLPHSNDLSQLNPNRM</sequence>
<keyword evidence="4" id="KW-1185">Reference proteome</keyword>
<reference evidence="3" key="1">
    <citation type="submission" date="2021-01" db="EMBL/GenBank/DDBJ databases">
        <title>Modified the classification status of verrucomicrobia.</title>
        <authorList>
            <person name="Feng X."/>
        </authorList>
    </citation>
    <scope>NUCLEOTIDE SEQUENCE</scope>
    <source>
        <strain evidence="3">KCTC 13126</strain>
    </source>
</reference>
<feature type="transmembrane region" description="Helical" evidence="2">
    <location>
        <begin position="323"/>
        <end position="344"/>
    </location>
</feature>
<dbReference type="InterPro" id="IPR025738">
    <property type="entry name" value="BatD"/>
</dbReference>
<dbReference type="PANTHER" id="PTHR40940">
    <property type="entry name" value="PROTEIN BATD-RELATED"/>
    <property type="match status" value="1"/>
</dbReference>
<dbReference type="AlphaFoldDB" id="A0A934RXJ4"/>
<evidence type="ECO:0000313" key="4">
    <source>
        <dbReference type="Proteomes" id="UP000617628"/>
    </source>
</evidence>
<keyword evidence="2" id="KW-1133">Transmembrane helix</keyword>
<accession>A0A934RXJ4</accession>
<comment type="caution">
    <text evidence="3">The sequence shown here is derived from an EMBL/GenBank/DDBJ whole genome shotgun (WGS) entry which is preliminary data.</text>
</comment>
<keyword evidence="2" id="KW-0472">Membrane</keyword>
<dbReference type="PANTHER" id="PTHR40940:SF1">
    <property type="entry name" value="PROTEIN BATD"/>
    <property type="match status" value="1"/>
</dbReference>
<keyword evidence="2" id="KW-0812">Transmembrane</keyword>
<protein>
    <submittedName>
        <fullName evidence="3">BatD family protein</fullName>
    </submittedName>
</protein>
<name>A0A934RXJ4_9BACT</name>